<evidence type="ECO:0000256" key="2">
    <source>
        <dbReference type="ARBA" id="ARBA00022475"/>
    </source>
</evidence>
<keyword evidence="9" id="KW-1185">Reference proteome</keyword>
<dbReference type="GO" id="GO:0055091">
    <property type="term" value="P:phospholipid homeostasis"/>
    <property type="evidence" value="ECO:0007669"/>
    <property type="project" value="TreeGrafter"/>
</dbReference>
<dbReference type="EMBL" id="MCGR01000001">
    <property type="protein sequence ID" value="ORY92772.1"/>
    <property type="molecule type" value="Genomic_DNA"/>
</dbReference>
<evidence type="ECO:0000256" key="6">
    <source>
        <dbReference type="SAM" id="MobiDB-lite"/>
    </source>
</evidence>
<reference evidence="8 9" key="1">
    <citation type="submission" date="2016-07" db="EMBL/GenBank/DDBJ databases">
        <title>Pervasive Adenine N6-methylation of Active Genes in Fungi.</title>
        <authorList>
            <consortium name="DOE Joint Genome Institute"/>
            <person name="Mondo S.J."/>
            <person name="Dannebaum R.O."/>
            <person name="Kuo R.C."/>
            <person name="Labutti K."/>
            <person name="Haridas S."/>
            <person name="Kuo A."/>
            <person name="Salamov A."/>
            <person name="Ahrendt S.R."/>
            <person name="Lipzen A."/>
            <person name="Sullivan W."/>
            <person name="Andreopoulos W.B."/>
            <person name="Clum A."/>
            <person name="Lindquist E."/>
            <person name="Daum C."/>
            <person name="Ramamoorthy G.K."/>
            <person name="Gryganskyi A."/>
            <person name="Culley D."/>
            <person name="Magnuson J.K."/>
            <person name="James T.Y."/>
            <person name="O'Malley M.A."/>
            <person name="Stajich J.E."/>
            <person name="Spatafora J.W."/>
            <person name="Visel A."/>
            <person name="Grigoriev I.V."/>
        </authorList>
    </citation>
    <scope>NUCLEOTIDE SEQUENCE [LARGE SCALE GENOMIC DNA]</scope>
    <source>
        <strain evidence="8 9">62-1032</strain>
    </source>
</reference>
<evidence type="ECO:0000313" key="8">
    <source>
        <dbReference type="EMBL" id="ORY92772.1"/>
    </source>
</evidence>
<dbReference type="PANTHER" id="PTHR34697:SF2">
    <property type="entry name" value="PHOSPHATIDYLGLYCEROL LYSYLTRANSFERASE"/>
    <property type="match status" value="1"/>
</dbReference>
<evidence type="ECO:0000256" key="4">
    <source>
        <dbReference type="ARBA" id="ARBA00022989"/>
    </source>
</evidence>
<evidence type="ECO:0000256" key="3">
    <source>
        <dbReference type="ARBA" id="ARBA00022692"/>
    </source>
</evidence>
<dbReference type="InterPro" id="IPR016181">
    <property type="entry name" value="Acyl_CoA_acyltransferase"/>
</dbReference>
<dbReference type="Proteomes" id="UP000193467">
    <property type="component" value="Unassembled WGS sequence"/>
</dbReference>
<dbReference type="PANTHER" id="PTHR34697">
    <property type="entry name" value="PHOSPHATIDYLGLYCEROL LYSYLTRANSFERASE"/>
    <property type="match status" value="1"/>
</dbReference>
<keyword evidence="2" id="KW-1003">Cell membrane</keyword>
<dbReference type="GO" id="GO:0005886">
    <property type="term" value="C:plasma membrane"/>
    <property type="evidence" value="ECO:0007669"/>
    <property type="project" value="UniProtKB-SubCell"/>
</dbReference>
<feature type="region of interest" description="Disordered" evidence="6">
    <location>
        <begin position="49"/>
        <end position="69"/>
    </location>
</feature>
<name>A0A1Y2G4D2_9BASI</name>
<keyword evidence="4" id="KW-1133">Transmembrane helix</keyword>
<dbReference type="InterPro" id="IPR024320">
    <property type="entry name" value="LPG_synthase_C"/>
</dbReference>
<dbReference type="Pfam" id="PF09924">
    <property type="entry name" value="LPG_synthase_C"/>
    <property type="match status" value="1"/>
</dbReference>
<dbReference type="SUPFAM" id="SSF55729">
    <property type="entry name" value="Acyl-CoA N-acyltransferases (Nat)"/>
    <property type="match status" value="1"/>
</dbReference>
<dbReference type="STRING" id="106004.A0A1Y2G4D2"/>
<sequence>MAAVLSPAAPAAMTSTLAMPNSGLAPALLELPPNIYFDTPGVAQQILRARYREPEPSRSRSRTPPRRSTFVDAEKADLPFLIAQFGSASSTTWLEQRYKIWRGEQSTDEAPRIQGYLHHHDWLFAWGDPICLENAEEMKATASEMWAWAKKQKRHLVWCCISDSFAQVLADGVGPKGKKWSTLSCIREDVLHPSQVKLTGKDIKQNLRRAQKADLTIDELVLDAPTFLPDEKTKKQIEEGIEGWRANRHGRQIASASLLPWLDASSRRYFVARAHGEIVALCILTPIHHDSYQIKNSIHFPNSPRGTSEALLTHVIKTMKEEGRNALSFGASATEVLYLEHNIGGWSIKLLAKGYKEIVKRTGLAKRGQFRSKFDTEQGELLHVSFPPHGMGWAGLVGLMSVLRA</sequence>
<keyword evidence="5" id="KW-0472">Membrane</keyword>
<accession>A0A1Y2G4D2</accession>
<gene>
    <name evidence="8" type="ORF">BCR35DRAFT_298295</name>
</gene>
<proteinExistence type="predicted"/>
<comment type="caution">
    <text evidence="8">The sequence shown here is derived from an EMBL/GenBank/DDBJ whole genome shotgun (WGS) entry which is preliminary data.</text>
</comment>
<dbReference type="InParanoid" id="A0A1Y2G4D2"/>
<comment type="subcellular location">
    <subcellularLocation>
        <location evidence="1">Cell membrane</location>
        <topology evidence="1">Multi-pass membrane protein</topology>
    </subcellularLocation>
</comment>
<dbReference type="GO" id="GO:0016755">
    <property type="term" value="F:aminoacyltransferase activity"/>
    <property type="evidence" value="ECO:0007669"/>
    <property type="project" value="TreeGrafter"/>
</dbReference>
<dbReference type="InterPro" id="IPR051211">
    <property type="entry name" value="PG_lysyltransferase"/>
</dbReference>
<dbReference type="AlphaFoldDB" id="A0A1Y2G4D2"/>
<keyword evidence="3" id="KW-0812">Transmembrane</keyword>
<protein>
    <recommendedName>
        <fullName evidence="7">Phosphatidylglycerol lysyltransferase C-terminal domain-containing protein</fullName>
    </recommendedName>
</protein>
<evidence type="ECO:0000313" key="9">
    <source>
        <dbReference type="Proteomes" id="UP000193467"/>
    </source>
</evidence>
<evidence type="ECO:0000259" key="7">
    <source>
        <dbReference type="Pfam" id="PF09924"/>
    </source>
</evidence>
<evidence type="ECO:0000256" key="1">
    <source>
        <dbReference type="ARBA" id="ARBA00004651"/>
    </source>
</evidence>
<feature type="domain" description="Phosphatidylglycerol lysyltransferase C-terminal" evidence="7">
    <location>
        <begin position="120"/>
        <end position="337"/>
    </location>
</feature>
<dbReference type="OrthoDB" id="372395at2759"/>
<evidence type="ECO:0000256" key="5">
    <source>
        <dbReference type="ARBA" id="ARBA00023136"/>
    </source>
</evidence>
<organism evidence="8 9">
    <name type="scientific">Leucosporidium creatinivorum</name>
    <dbReference type="NCBI Taxonomy" id="106004"/>
    <lineage>
        <taxon>Eukaryota</taxon>
        <taxon>Fungi</taxon>
        <taxon>Dikarya</taxon>
        <taxon>Basidiomycota</taxon>
        <taxon>Pucciniomycotina</taxon>
        <taxon>Microbotryomycetes</taxon>
        <taxon>Leucosporidiales</taxon>
        <taxon>Leucosporidium</taxon>
    </lineage>
</organism>